<sequence>VNVLEVLLHPDREEDVDRAGVVHAANLLEVGEFQLLQLAFHEWYGREMQESEKKAFFRSVFFEKSTPSFLRHYARRIVMRHNRGKLSSYAHEYHRYDSEVFSCSLPSGALHFFWVAALLIGMLFGSLVMANYTVGLVGSCTDPLPPCLTIQDLGDFYGKEMSPR</sequence>
<organism evidence="2">
    <name type="scientific">marine metagenome</name>
    <dbReference type="NCBI Taxonomy" id="408172"/>
    <lineage>
        <taxon>unclassified sequences</taxon>
        <taxon>metagenomes</taxon>
        <taxon>ecological metagenomes</taxon>
    </lineage>
</organism>
<evidence type="ECO:0000256" key="1">
    <source>
        <dbReference type="SAM" id="Phobius"/>
    </source>
</evidence>
<dbReference type="AlphaFoldDB" id="A0A382GM56"/>
<reference evidence="2" key="1">
    <citation type="submission" date="2018-05" db="EMBL/GenBank/DDBJ databases">
        <authorList>
            <person name="Lanie J.A."/>
            <person name="Ng W.-L."/>
            <person name="Kazmierczak K.M."/>
            <person name="Andrzejewski T.M."/>
            <person name="Davidsen T.M."/>
            <person name="Wayne K.J."/>
            <person name="Tettelin H."/>
            <person name="Glass J.I."/>
            <person name="Rusch D."/>
            <person name="Podicherti R."/>
            <person name="Tsui H.-C.T."/>
            <person name="Winkler M.E."/>
        </authorList>
    </citation>
    <scope>NUCLEOTIDE SEQUENCE</scope>
</reference>
<evidence type="ECO:0000313" key="2">
    <source>
        <dbReference type="EMBL" id="SVB75717.1"/>
    </source>
</evidence>
<protein>
    <submittedName>
        <fullName evidence="2">Uncharacterized protein</fullName>
    </submittedName>
</protein>
<proteinExistence type="predicted"/>
<name>A0A382GM56_9ZZZZ</name>
<feature type="transmembrane region" description="Helical" evidence="1">
    <location>
        <begin position="112"/>
        <end position="134"/>
    </location>
</feature>
<keyword evidence="1" id="KW-0812">Transmembrane</keyword>
<dbReference type="EMBL" id="UINC01056092">
    <property type="protein sequence ID" value="SVB75717.1"/>
    <property type="molecule type" value="Genomic_DNA"/>
</dbReference>
<feature type="non-terminal residue" evidence="2">
    <location>
        <position position="1"/>
    </location>
</feature>
<gene>
    <name evidence="2" type="ORF">METZ01_LOCUS228571</name>
</gene>
<keyword evidence="1" id="KW-0472">Membrane</keyword>
<accession>A0A382GM56</accession>
<keyword evidence="1" id="KW-1133">Transmembrane helix</keyword>